<dbReference type="InterPro" id="IPR046348">
    <property type="entry name" value="SIS_dom_sf"/>
</dbReference>
<dbReference type="Proteomes" id="UP000432089">
    <property type="component" value="Unassembled WGS sequence"/>
</dbReference>
<evidence type="ECO:0000256" key="4">
    <source>
        <dbReference type="SAM" id="MobiDB-lite"/>
    </source>
</evidence>
<dbReference type="InterPro" id="IPR001347">
    <property type="entry name" value="SIS_dom"/>
</dbReference>
<dbReference type="Pfam" id="PF01418">
    <property type="entry name" value="HTH_6"/>
    <property type="match status" value="1"/>
</dbReference>
<evidence type="ECO:0000259" key="6">
    <source>
        <dbReference type="PROSITE" id="PS51464"/>
    </source>
</evidence>
<dbReference type="PANTHER" id="PTHR30514:SF18">
    <property type="entry name" value="RPIR-FAMILY TRANSCRIPTIONAL REGULATOR"/>
    <property type="match status" value="1"/>
</dbReference>
<dbReference type="GO" id="GO:0097367">
    <property type="term" value="F:carbohydrate derivative binding"/>
    <property type="evidence" value="ECO:0007669"/>
    <property type="project" value="InterPro"/>
</dbReference>
<dbReference type="SUPFAM" id="SSF53697">
    <property type="entry name" value="SIS domain"/>
    <property type="match status" value="1"/>
</dbReference>
<evidence type="ECO:0000313" key="7">
    <source>
        <dbReference type="EMBL" id="KAB0678472.1"/>
    </source>
</evidence>
<dbReference type="SUPFAM" id="SSF46689">
    <property type="entry name" value="Homeodomain-like"/>
    <property type="match status" value="1"/>
</dbReference>
<dbReference type="Pfam" id="PF01380">
    <property type="entry name" value="SIS"/>
    <property type="match status" value="1"/>
</dbReference>
<dbReference type="InterPro" id="IPR000281">
    <property type="entry name" value="HTH_RpiR"/>
</dbReference>
<dbReference type="InterPro" id="IPR036388">
    <property type="entry name" value="WH-like_DNA-bd_sf"/>
</dbReference>
<dbReference type="InterPro" id="IPR047640">
    <property type="entry name" value="RpiR-like"/>
</dbReference>
<sequence length="312" mass="33825">MKQHLHSGSEPAPSTRSVRDVLTGSGLRLTPSEEKVVQAILADYPVAALGTATSLARRAGVSDPTVVRLVAKLGFEGFADFQARLLAEVESRLQSPLTMLAAKRRELGGETGVARYLHSVGAALERTESLVPLQLYDRACKLLLEAKGEVLVLGGRFSRNVAGMLASYLVQLRPRVVDLGRLSPDEFDRLIDLDRRDLLIVFDYRRYQSDVVAFARQANARKVPVILFTDPWRSPIAEFADVALIAEGEAGSPFDTLAPAVAQMEALVAHALGRTRGQERRRMEALERVRGSNGVTIGAGPQNEGAETGDDG</sequence>
<dbReference type="GO" id="GO:1901135">
    <property type="term" value="P:carbohydrate derivative metabolic process"/>
    <property type="evidence" value="ECO:0007669"/>
    <property type="project" value="InterPro"/>
</dbReference>
<gene>
    <name evidence="7" type="ORF">F6X38_15690</name>
</gene>
<proteinExistence type="predicted"/>
<evidence type="ECO:0000256" key="3">
    <source>
        <dbReference type="ARBA" id="ARBA00023163"/>
    </source>
</evidence>
<feature type="region of interest" description="Disordered" evidence="4">
    <location>
        <begin position="1"/>
        <end position="20"/>
    </location>
</feature>
<keyword evidence="2" id="KW-0238">DNA-binding</keyword>
<evidence type="ECO:0000256" key="1">
    <source>
        <dbReference type="ARBA" id="ARBA00023015"/>
    </source>
</evidence>
<feature type="domain" description="HTH rpiR-type" evidence="5">
    <location>
        <begin position="16"/>
        <end position="92"/>
    </location>
</feature>
<protein>
    <submittedName>
        <fullName evidence="7">MurR/RpiR family transcriptional regulator</fullName>
    </submittedName>
</protein>
<evidence type="ECO:0000259" key="5">
    <source>
        <dbReference type="PROSITE" id="PS51071"/>
    </source>
</evidence>
<organism evidence="7 8">
    <name type="scientific">Plantimonas leprariae</name>
    <dbReference type="NCBI Taxonomy" id="2615207"/>
    <lineage>
        <taxon>Bacteria</taxon>
        <taxon>Pseudomonadati</taxon>
        <taxon>Pseudomonadota</taxon>
        <taxon>Alphaproteobacteria</taxon>
        <taxon>Hyphomicrobiales</taxon>
        <taxon>Aurantimonadaceae</taxon>
        <taxon>Plantimonas</taxon>
    </lineage>
</organism>
<evidence type="ECO:0000313" key="8">
    <source>
        <dbReference type="Proteomes" id="UP000432089"/>
    </source>
</evidence>
<feature type="domain" description="SIS" evidence="6">
    <location>
        <begin position="139"/>
        <end position="282"/>
    </location>
</feature>
<evidence type="ECO:0000256" key="2">
    <source>
        <dbReference type="ARBA" id="ARBA00023125"/>
    </source>
</evidence>
<dbReference type="AlphaFoldDB" id="A0A7V7PMM6"/>
<feature type="region of interest" description="Disordered" evidence="4">
    <location>
        <begin position="292"/>
        <end position="312"/>
    </location>
</feature>
<keyword evidence="3" id="KW-0804">Transcription</keyword>
<dbReference type="Gene3D" id="3.40.50.10490">
    <property type="entry name" value="Glucose-6-phosphate isomerase like protein, domain 1"/>
    <property type="match status" value="1"/>
</dbReference>
<dbReference type="InterPro" id="IPR009057">
    <property type="entry name" value="Homeodomain-like_sf"/>
</dbReference>
<dbReference type="PROSITE" id="PS51071">
    <property type="entry name" value="HTH_RPIR"/>
    <property type="match status" value="1"/>
</dbReference>
<dbReference type="Gene3D" id="1.10.10.10">
    <property type="entry name" value="Winged helix-like DNA-binding domain superfamily/Winged helix DNA-binding domain"/>
    <property type="match status" value="1"/>
</dbReference>
<reference evidence="7 8" key="1">
    <citation type="submission" date="2019-09" db="EMBL/GenBank/DDBJ databases">
        <title>YIM 132180 draft genome.</title>
        <authorList>
            <person name="Zhang K."/>
        </authorList>
    </citation>
    <scope>NUCLEOTIDE SEQUENCE [LARGE SCALE GENOMIC DNA]</scope>
    <source>
        <strain evidence="7 8">YIM 132180</strain>
    </source>
</reference>
<comment type="caution">
    <text evidence="7">The sequence shown here is derived from an EMBL/GenBank/DDBJ whole genome shotgun (WGS) entry which is preliminary data.</text>
</comment>
<accession>A0A7V7PMM6</accession>
<keyword evidence="8" id="KW-1185">Reference proteome</keyword>
<name>A0A7V7PMM6_9HYPH</name>
<dbReference type="GO" id="GO:0003677">
    <property type="term" value="F:DNA binding"/>
    <property type="evidence" value="ECO:0007669"/>
    <property type="project" value="UniProtKB-KW"/>
</dbReference>
<dbReference type="GO" id="GO:0003700">
    <property type="term" value="F:DNA-binding transcription factor activity"/>
    <property type="evidence" value="ECO:0007669"/>
    <property type="project" value="InterPro"/>
</dbReference>
<dbReference type="EMBL" id="VZDO01000013">
    <property type="protein sequence ID" value="KAB0678472.1"/>
    <property type="molecule type" value="Genomic_DNA"/>
</dbReference>
<keyword evidence="1" id="KW-0805">Transcription regulation</keyword>
<dbReference type="InterPro" id="IPR035472">
    <property type="entry name" value="RpiR-like_SIS"/>
</dbReference>
<dbReference type="PANTHER" id="PTHR30514">
    <property type="entry name" value="GLUCOKINASE"/>
    <property type="match status" value="1"/>
</dbReference>
<dbReference type="CDD" id="cd05013">
    <property type="entry name" value="SIS_RpiR"/>
    <property type="match status" value="1"/>
</dbReference>
<dbReference type="PROSITE" id="PS51464">
    <property type="entry name" value="SIS"/>
    <property type="match status" value="1"/>
</dbReference>